<reference evidence="1 2" key="1">
    <citation type="journal article" date="2011" name="J. Bacteriol.">
        <title>Complete genome sequence of seawater bacterium Glaciecola nitratireducens FR1064T.</title>
        <authorList>
            <person name="Bian F."/>
            <person name="Qin Q.L."/>
            <person name="Xie B.B."/>
            <person name="Shu Y.L."/>
            <person name="Zhang X.Y."/>
            <person name="Yu Y."/>
            <person name="Chen B."/>
            <person name="Chen X.L."/>
            <person name="Zhou B.C."/>
            <person name="Zhang Y.Z."/>
        </authorList>
    </citation>
    <scope>NUCLEOTIDE SEQUENCE [LARGE SCALE GENOMIC DNA]</scope>
    <source>
        <strain evidence="2">JCM 12485 / KCTC 12276 / FR1064</strain>
    </source>
</reference>
<sequence>MDDTKSPDKSGLFAKNNYWRVLIVIFTPTCASLLRP</sequence>
<evidence type="ECO:0000313" key="2">
    <source>
        <dbReference type="Proteomes" id="UP000009282"/>
    </source>
</evidence>
<dbReference type="KEGG" id="gni:GNIT_0416"/>
<dbReference type="AlphaFoldDB" id="G4QJG4"/>
<proteinExistence type="predicted"/>
<accession>G4QJG4</accession>
<dbReference type="Proteomes" id="UP000009282">
    <property type="component" value="Chromosome"/>
</dbReference>
<dbReference type="HOGENOM" id="CLU_3356420_0_0_6"/>
<protein>
    <submittedName>
        <fullName evidence="1">Uncharacterized protein</fullName>
    </submittedName>
</protein>
<organism evidence="1 2">
    <name type="scientific">Glaciecola nitratireducens (strain JCM 12485 / KCTC 12276 / FR1064)</name>
    <dbReference type="NCBI Taxonomy" id="1085623"/>
    <lineage>
        <taxon>Bacteria</taxon>
        <taxon>Pseudomonadati</taxon>
        <taxon>Pseudomonadota</taxon>
        <taxon>Gammaproteobacteria</taxon>
        <taxon>Alteromonadales</taxon>
        <taxon>Alteromonadaceae</taxon>
        <taxon>Brumicola</taxon>
    </lineage>
</organism>
<gene>
    <name evidence="1" type="ordered locus">GNIT_0416</name>
</gene>
<keyword evidence="2" id="KW-1185">Reference proteome</keyword>
<dbReference type="EMBL" id="CP003060">
    <property type="protein sequence ID" value="AEP28570.1"/>
    <property type="molecule type" value="Genomic_DNA"/>
</dbReference>
<evidence type="ECO:0000313" key="1">
    <source>
        <dbReference type="EMBL" id="AEP28570.1"/>
    </source>
</evidence>
<name>G4QJG4_GLANF</name>